<dbReference type="GO" id="GO:0004674">
    <property type="term" value="F:protein serine/threonine kinase activity"/>
    <property type="evidence" value="ECO:0007669"/>
    <property type="project" value="UniProtKB-KW"/>
</dbReference>
<organism evidence="12 13">
    <name type="scientific">Drosophila navojoa</name>
    <name type="common">Fruit fly</name>
    <dbReference type="NCBI Taxonomy" id="7232"/>
    <lineage>
        <taxon>Eukaryota</taxon>
        <taxon>Metazoa</taxon>
        <taxon>Ecdysozoa</taxon>
        <taxon>Arthropoda</taxon>
        <taxon>Hexapoda</taxon>
        <taxon>Insecta</taxon>
        <taxon>Pterygota</taxon>
        <taxon>Neoptera</taxon>
        <taxon>Endopterygota</taxon>
        <taxon>Diptera</taxon>
        <taxon>Brachycera</taxon>
        <taxon>Muscomorpha</taxon>
        <taxon>Ephydroidea</taxon>
        <taxon>Drosophilidae</taxon>
        <taxon>Drosophila</taxon>
    </lineage>
</organism>
<feature type="compositionally biased region" description="Basic residues" evidence="10">
    <location>
        <begin position="656"/>
        <end position="668"/>
    </location>
</feature>
<dbReference type="PANTHER" id="PTHR47634:SF9">
    <property type="entry name" value="PROTEIN KINASE DOMAIN-CONTAINING PROTEIN-RELATED"/>
    <property type="match status" value="1"/>
</dbReference>
<feature type="compositionally biased region" description="Basic and acidic residues" evidence="10">
    <location>
        <begin position="646"/>
        <end position="655"/>
    </location>
</feature>
<dbReference type="InterPro" id="IPR051334">
    <property type="entry name" value="SRPK"/>
</dbReference>
<keyword evidence="6 9" id="KW-0067">ATP-binding</keyword>
<evidence type="ECO:0000256" key="3">
    <source>
        <dbReference type="ARBA" id="ARBA00022679"/>
    </source>
</evidence>
<evidence type="ECO:0000256" key="1">
    <source>
        <dbReference type="ARBA" id="ARBA00012513"/>
    </source>
</evidence>
<sequence length="892" mass="102021">MSHKSMSSKHEAEEEEADEEAEETNGETETDADTETKPETESISSSCCSFRVEGSSSSGIQQPSAACTDLSLLLQLERMTQQKLSLEKMRDQKMEQADDIEQFALGETKSFKYRCYRSRSEIPLSYEEREQALELERKQLAKMELDRKREWERMRGMVALQGREELEMEQLEMEKEQDIKEKHLMRKLASEQEQLMQLDQSDYLFVDLEQESQQQQQLIKRKQDHYDSMELKEQLKLRVRDQKAKQKAPHVGSRPSEDQANVDDGSESDKDEDRDEDEDETAEVSKDDDAVTLPLVTPYTYVNESPSDYRPGGYHPVKAGDSFQQRYFAISKLGWGHYSTVWLCFDTVRSCYCAIKLVKSAELYAESARHEIRLLRHISELDDHPLRDRLVNMTDSFSTSGVNGTHQCLVFDVLGDNMLMLIQRSCYQGLPLYNVKQIAYQVLQGLYLMHDQGHLIHTDLKPENVLLVADELSLRRQATAASKKYLDTHQRQLSQADAKLSKTAKRRLRTKTKLSISFFQAHRKWLRKRGIDDLLLLAKHGLLTTKMALDAVTNQLPYLAYDGPAIFSAAEVRQLRLGQEQSSAEQVGDSQTSSRARRRRSKMAESEGVHSSGSASSSKAVKLLQSSTENFMRYVQKCIENDEKDEQERSSESHHLHSKRMKTKKGAKKAAAQRQADLPDTTSSSGKLNMGMIERKDPALQPCPLRVVIADVGNACFVEQHVTEDIQTREYRAVEVILGAGYDTSADLWSAACLFWELATGEYLFEPNKWRGDASPDEVHIANIIETCGPIPKELIARGEYSPEIFNSKGELLNIKKLVPHPLHQVLMERYNWSPRDAREFADFLKPMLCTNPHRRTTAFSAINHPWLLLNDEDDEDAEDEEEEEDPNESHA</sequence>
<feature type="region of interest" description="Disordered" evidence="10">
    <location>
        <begin position="1"/>
        <end position="64"/>
    </location>
</feature>
<name>A0A484AYW3_DRONA</name>
<gene>
    <name evidence="12" type="ORF">AWZ03_011804</name>
</gene>
<keyword evidence="5" id="KW-0418">Kinase</keyword>
<dbReference type="EC" id="2.7.11.1" evidence="1"/>
<dbReference type="FunFam" id="1.10.510.10:FF:000275">
    <property type="entry name" value="SRSF protein kinase 2 isoform X3"/>
    <property type="match status" value="1"/>
</dbReference>
<dbReference type="AlphaFoldDB" id="A0A484AYW3"/>
<dbReference type="Gene3D" id="1.10.510.10">
    <property type="entry name" value="Transferase(Phosphotransferase) domain 1"/>
    <property type="match status" value="2"/>
</dbReference>
<evidence type="ECO:0000256" key="7">
    <source>
        <dbReference type="ARBA" id="ARBA00047899"/>
    </source>
</evidence>
<dbReference type="InterPro" id="IPR000719">
    <property type="entry name" value="Prot_kinase_dom"/>
</dbReference>
<dbReference type="InterPro" id="IPR017441">
    <property type="entry name" value="Protein_kinase_ATP_BS"/>
</dbReference>
<evidence type="ECO:0000256" key="4">
    <source>
        <dbReference type="ARBA" id="ARBA00022741"/>
    </source>
</evidence>
<dbReference type="GO" id="GO:0000245">
    <property type="term" value="P:spliceosomal complex assembly"/>
    <property type="evidence" value="ECO:0007669"/>
    <property type="project" value="TreeGrafter"/>
</dbReference>
<dbReference type="STRING" id="7232.A0A484AYW3"/>
<feature type="compositionally biased region" description="Polar residues" evidence="10">
    <location>
        <begin position="579"/>
        <end position="592"/>
    </location>
</feature>
<evidence type="ECO:0000313" key="12">
    <source>
        <dbReference type="EMBL" id="TDG41789.1"/>
    </source>
</evidence>
<evidence type="ECO:0000256" key="2">
    <source>
        <dbReference type="ARBA" id="ARBA00022527"/>
    </source>
</evidence>
<evidence type="ECO:0000256" key="8">
    <source>
        <dbReference type="ARBA" id="ARBA00048679"/>
    </source>
</evidence>
<keyword evidence="2" id="KW-0723">Serine/threonine-protein kinase</keyword>
<keyword evidence="4 9" id="KW-0547">Nucleotide-binding</keyword>
<feature type="compositionally biased region" description="Acidic residues" evidence="10">
    <location>
        <begin position="871"/>
        <end position="892"/>
    </location>
</feature>
<accession>A0A484AYW3</accession>
<feature type="domain" description="Protein kinase" evidence="11">
    <location>
        <begin position="327"/>
        <end position="868"/>
    </location>
</feature>
<dbReference type="GO" id="GO:0005737">
    <property type="term" value="C:cytoplasm"/>
    <property type="evidence" value="ECO:0007669"/>
    <property type="project" value="TreeGrafter"/>
</dbReference>
<feature type="region of interest" description="Disordered" evidence="10">
    <location>
        <begin position="578"/>
        <end position="621"/>
    </location>
</feature>
<dbReference type="PANTHER" id="PTHR47634">
    <property type="entry name" value="PROTEIN KINASE DOMAIN-CONTAINING PROTEIN-RELATED"/>
    <property type="match status" value="1"/>
</dbReference>
<feature type="region of interest" description="Disordered" evidence="10">
    <location>
        <begin position="870"/>
        <end position="892"/>
    </location>
</feature>
<comment type="caution">
    <text evidence="12">The sequence shown here is derived from an EMBL/GenBank/DDBJ whole genome shotgun (WGS) entry which is preliminary data.</text>
</comment>
<evidence type="ECO:0000256" key="9">
    <source>
        <dbReference type="PROSITE-ProRule" id="PRU10141"/>
    </source>
</evidence>
<feature type="binding site" evidence="9">
    <location>
        <position position="356"/>
    </location>
    <ligand>
        <name>ATP</name>
        <dbReference type="ChEBI" id="CHEBI:30616"/>
    </ligand>
</feature>
<dbReference type="InterPro" id="IPR008271">
    <property type="entry name" value="Ser/Thr_kinase_AS"/>
</dbReference>
<dbReference type="GO" id="GO:0005524">
    <property type="term" value="F:ATP binding"/>
    <property type="evidence" value="ECO:0007669"/>
    <property type="project" value="UniProtKB-UniRule"/>
</dbReference>
<feature type="region of interest" description="Disordered" evidence="10">
    <location>
        <begin position="239"/>
        <end position="289"/>
    </location>
</feature>
<evidence type="ECO:0000256" key="10">
    <source>
        <dbReference type="SAM" id="MobiDB-lite"/>
    </source>
</evidence>
<evidence type="ECO:0000313" key="13">
    <source>
        <dbReference type="Proteomes" id="UP000295192"/>
    </source>
</evidence>
<dbReference type="EMBL" id="LSRL02000311">
    <property type="protein sequence ID" value="TDG41789.1"/>
    <property type="molecule type" value="Genomic_DNA"/>
</dbReference>
<dbReference type="SMART" id="SM00220">
    <property type="entry name" value="S_TKc"/>
    <property type="match status" value="1"/>
</dbReference>
<dbReference type="Pfam" id="PF00069">
    <property type="entry name" value="Pkinase"/>
    <property type="match status" value="2"/>
</dbReference>
<dbReference type="Proteomes" id="UP000295192">
    <property type="component" value="Unassembled WGS sequence"/>
</dbReference>
<dbReference type="GO" id="GO:0050684">
    <property type="term" value="P:regulation of mRNA processing"/>
    <property type="evidence" value="ECO:0007669"/>
    <property type="project" value="TreeGrafter"/>
</dbReference>
<dbReference type="SUPFAM" id="SSF56112">
    <property type="entry name" value="Protein kinase-like (PK-like)"/>
    <property type="match status" value="1"/>
</dbReference>
<dbReference type="InterPro" id="IPR011009">
    <property type="entry name" value="Kinase-like_dom_sf"/>
</dbReference>
<dbReference type="OrthoDB" id="2649at2759"/>
<dbReference type="PROSITE" id="PS00107">
    <property type="entry name" value="PROTEIN_KINASE_ATP"/>
    <property type="match status" value="1"/>
</dbReference>
<feature type="compositionally biased region" description="Acidic residues" evidence="10">
    <location>
        <begin position="13"/>
        <end position="33"/>
    </location>
</feature>
<proteinExistence type="predicted"/>
<feature type="compositionally biased region" description="Low complexity" evidence="10">
    <location>
        <begin position="609"/>
        <end position="621"/>
    </location>
</feature>
<feature type="compositionally biased region" description="Polar residues" evidence="10">
    <location>
        <begin position="42"/>
        <end position="64"/>
    </location>
</feature>
<evidence type="ECO:0000256" key="6">
    <source>
        <dbReference type="ARBA" id="ARBA00022840"/>
    </source>
</evidence>
<feature type="compositionally biased region" description="Acidic residues" evidence="10">
    <location>
        <begin position="260"/>
        <end position="282"/>
    </location>
</feature>
<evidence type="ECO:0000259" key="11">
    <source>
        <dbReference type="PROSITE" id="PS50011"/>
    </source>
</evidence>
<keyword evidence="3" id="KW-0808">Transferase</keyword>
<dbReference type="PROSITE" id="PS50011">
    <property type="entry name" value="PROTEIN_KINASE_DOM"/>
    <property type="match status" value="1"/>
</dbReference>
<reference evidence="12 13" key="1">
    <citation type="journal article" date="2019" name="J. Hered.">
        <title>An Improved Genome Assembly for Drosophila navojoa, the Basal Species in the mojavensis Cluster.</title>
        <authorList>
            <person name="Vanderlinde T."/>
            <person name="Dupim E.G."/>
            <person name="Nazario-Yepiz N.O."/>
            <person name="Carvalho A.B."/>
        </authorList>
    </citation>
    <scope>NUCLEOTIDE SEQUENCE [LARGE SCALE GENOMIC DNA]</scope>
    <source>
        <strain evidence="12">Navoj_Jal97</strain>
        <tissue evidence="12">Whole organism</tissue>
    </source>
</reference>
<comment type="catalytic activity">
    <reaction evidence="7">
        <text>L-threonyl-[protein] + ATP = O-phospho-L-threonyl-[protein] + ADP + H(+)</text>
        <dbReference type="Rhea" id="RHEA:46608"/>
        <dbReference type="Rhea" id="RHEA-COMP:11060"/>
        <dbReference type="Rhea" id="RHEA-COMP:11605"/>
        <dbReference type="ChEBI" id="CHEBI:15378"/>
        <dbReference type="ChEBI" id="CHEBI:30013"/>
        <dbReference type="ChEBI" id="CHEBI:30616"/>
        <dbReference type="ChEBI" id="CHEBI:61977"/>
        <dbReference type="ChEBI" id="CHEBI:456216"/>
        <dbReference type="EC" id="2.7.11.1"/>
    </reaction>
</comment>
<keyword evidence="13" id="KW-1185">Reference proteome</keyword>
<comment type="catalytic activity">
    <reaction evidence="8">
        <text>L-seryl-[protein] + ATP = O-phospho-L-seryl-[protein] + ADP + H(+)</text>
        <dbReference type="Rhea" id="RHEA:17989"/>
        <dbReference type="Rhea" id="RHEA-COMP:9863"/>
        <dbReference type="Rhea" id="RHEA-COMP:11604"/>
        <dbReference type="ChEBI" id="CHEBI:15378"/>
        <dbReference type="ChEBI" id="CHEBI:29999"/>
        <dbReference type="ChEBI" id="CHEBI:30616"/>
        <dbReference type="ChEBI" id="CHEBI:83421"/>
        <dbReference type="ChEBI" id="CHEBI:456216"/>
        <dbReference type="EC" id="2.7.11.1"/>
    </reaction>
</comment>
<dbReference type="OMA" id="EPNKWRG"/>
<protein>
    <recommendedName>
        <fullName evidence="1">non-specific serine/threonine protein kinase</fullName>
        <ecNumber evidence="1">2.7.11.1</ecNumber>
    </recommendedName>
</protein>
<dbReference type="GO" id="GO:0005634">
    <property type="term" value="C:nucleus"/>
    <property type="evidence" value="ECO:0007669"/>
    <property type="project" value="TreeGrafter"/>
</dbReference>
<evidence type="ECO:0000256" key="5">
    <source>
        <dbReference type="ARBA" id="ARBA00022777"/>
    </source>
</evidence>
<feature type="region of interest" description="Disordered" evidence="10">
    <location>
        <begin position="642"/>
        <end position="689"/>
    </location>
</feature>
<dbReference type="Gene3D" id="3.30.200.20">
    <property type="entry name" value="Phosphorylase Kinase, domain 1"/>
    <property type="match status" value="1"/>
</dbReference>
<dbReference type="PROSITE" id="PS00108">
    <property type="entry name" value="PROTEIN_KINASE_ST"/>
    <property type="match status" value="1"/>
</dbReference>